<reference evidence="2 3" key="1">
    <citation type="submission" date="2019-01" db="EMBL/GenBank/DDBJ databases">
        <title>Sequencing of cultivated peanut Arachis hypogaea provides insights into genome evolution and oil improvement.</title>
        <authorList>
            <person name="Chen X."/>
        </authorList>
    </citation>
    <scope>NUCLEOTIDE SEQUENCE [LARGE SCALE GENOMIC DNA]</scope>
    <source>
        <strain evidence="3">cv. Fuhuasheng</strain>
        <tissue evidence="2">Leaves</tissue>
    </source>
</reference>
<accession>A0A445A7N4</accession>
<evidence type="ECO:0000313" key="2">
    <source>
        <dbReference type="EMBL" id="RYR22464.1"/>
    </source>
</evidence>
<dbReference type="STRING" id="3818.A0A445A7N4"/>
<dbReference type="EMBL" id="SDMP01000013">
    <property type="protein sequence ID" value="RYR22464.1"/>
    <property type="molecule type" value="Genomic_DNA"/>
</dbReference>
<protein>
    <submittedName>
        <fullName evidence="2">Uncharacterized protein</fullName>
    </submittedName>
</protein>
<dbReference type="Proteomes" id="UP000289738">
    <property type="component" value="Chromosome B03"/>
</dbReference>
<comment type="caution">
    <text evidence="2">The sequence shown here is derived from an EMBL/GenBank/DDBJ whole genome shotgun (WGS) entry which is preliminary data.</text>
</comment>
<sequence length="110" mass="11850">MGGGVTVSSGEYGQAFALQFIIIFNLMFVVTAFATDTICYIINNINEVVHGDKCWTVRENGGGSHCNVQHPHSWASIRGINEPTQILGALGGAGTYCVIKFPNDDENSEL</sequence>
<keyword evidence="1" id="KW-0812">Transmembrane</keyword>
<proteinExistence type="predicted"/>
<keyword evidence="3" id="KW-1185">Reference proteome</keyword>
<dbReference type="AlphaFoldDB" id="A0A445A7N4"/>
<feature type="transmembrane region" description="Helical" evidence="1">
    <location>
        <begin position="12"/>
        <end position="34"/>
    </location>
</feature>
<keyword evidence="1" id="KW-0472">Membrane</keyword>
<keyword evidence="1" id="KW-1133">Transmembrane helix</keyword>
<gene>
    <name evidence="2" type="ORF">Ahy_B03g067750</name>
</gene>
<organism evidence="2 3">
    <name type="scientific">Arachis hypogaea</name>
    <name type="common">Peanut</name>
    <dbReference type="NCBI Taxonomy" id="3818"/>
    <lineage>
        <taxon>Eukaryota</taxon>
        <taxon>Viridiplantae</taxon>
        <taxon>Streptophyta</taxon>
        <taxon>Embryophyta</taxon>
        <taxon>Tracheophyta</taxon>
        <taxon>Spermatophyta</taxon>
        <taxon>Magnoliopsida</taxon>
        <taxon>eudicotyledons</taxon>
        <taxon>Gunneridae</taxon>
        <taxon>Pentapetalae</taxon>
        <taxon>rosids</taxon>
        <taxon>fabids</taxon>
        <taxon>Fabales</taxon>
        <taxon>Fabaceae</taxon>
        <taxon>Papilionoideae</taxon>
        <taxon>50 kb inversion clade</taxon>
        <taxon>dalbergioids sensu lato</taxon>
        <taxon>Dalbergieae</taxon>
        <taxon>Pterocarpus clade</taxon>
        <taxon>Arachis</taxon>
    </lineage>
</organism>
<evidence type="ECO:0000313" key="3">
    <source>
        <dbReference type="Proteomes" id="UP000289738"/>
    </source>
</evidence>
<evidence type="ECO:0000256" key="1">
    <source>
        <dbReference type="SAM" id="Phobius"/>
    </source>
</evidence>
<name>A0A445A7N4_ARAHY</name>